<evidence type="ECO:0000313" key="4">
    <source>
        <dbReference type="Proteomes" id="UP001597365"/>
    </source>
</evidence>
<sequence>MGRRRRSAAAALAAALLVFPAACTGPGGGGAERAAAQAVLDRQAAAVRDGDAGAYLATVDPRAREYRAGQRGVFRNLARLPLDHWSYRVTATGDDAFPLPAGAPRRLAVRAELRYRVGGYDSVPVRDVEYLTLTERKGRWYVSGDGDGEPRGRRSAEQPWEQGELTVVRGARSLVLGSGRPEADLRALASAADRAVPAVDAVWPRDWPRRVLVLAPASLEGMAGLLGGEPSSYRGVAAVTTGEAGGGGRTPAERVVVNPGTYWLLGEEGRQIVMTHEVTHVATRAHTTGSTPMWLSEGFADWVGYRGTGRRPALVAPALAAAVRGDEVPRRLPEDGDFDFAGDADRLALAYEGSWLLCRMVAERWGEERLVELYLAAGRAGGGEGGGPRQAAEPAVREVLGVGVAELTGHWRAYLRRELARDRGTGTGEG</sequence>
<organism evidence="3 4">
    <name type="scientific">Streptomyces desertarenae</name>
    <dbReference type="NCBI Taxonomy" id="2666184"/>
    <lineage>
        <taxon>Bacteria</taxon>
        <taxon>Bacillati</taxon>
        <taxon>Actinomycetota</taxon>
        <taxon>Actinomycetes</taxon>
        <taxon>Kitasatosporales</taxon>
        <taxon>Streptomycetaceae</taxon>
        <taxon>Streptomyces</taxon>
    </lineage>
</organism>
<keyword evidence="2" id="KW-0732">Signal</keyword>
<protein>
    <recommendedName>
        <fullName evidence="5">Lipoprotein</fullName>
    </recommendedName>
</protein>
<feature type="signal peptide" evidence="2">
    <location>
        <begin position="1"/>
        <end position="24"/>
    </location>
</feature>
<dbReference type="Proteomes" id="UP001597365">
    <property type="component" value="Unassembled WGS sequence"/>
</dbReference>
<reference evidence="4" key="1">
    <citation type="journal article" date="2019" name="Int. J. Syst. Evol. Microbiol.">
        <title>The Global Catalogue of Microorganisms (GCM) 10K type strain sequencing project: providing services to taxonomists for standard genome sequencing and annotation.</title>
        <authorList>
            <consortium name="The Broad Institute Genomics Platform"/>
            <consortium name="The Broad Institute Genome Sequencing Center for Infectious Disease"/>
            <person name="Wu L."/>
            <person name="Ma J."/>
        </authorList>
    </citation>
    <scope>NUCLEOTIDE SEQUENCE [LARGE SCALE GENOMIC DNA]</scope>
    <source>
        <strain evidence="4">CGMCC 4.7455</strain>
    </source>
</reference>
<accession>A0ABW4PRD0</accession>
<feature type="region of interest" description="Disordered" evidence="1">
    <location>
        <begin position="142"/>
        <end position="161"/>
    </location>
</feature>
<dbReference type="RefSeq" id="WP_380905163.1">
    <property type="nucleotide sequence ID" value="NZ_JBHUFU010000032.1"/>
</dbReference>
<dbReference type="EMBL" id="JBHUFU010000032">
    <property type="protein sequence ID" value="MFD1833366.1"/>
    <property type="molecule type" value="Genomic_DNA"/>
</dbReference>
<feature type="chain" id="PRO_5046676099" description="Lipoprotein" evidence="2">
    <location>
        <begin position="25"/>
        <end position="430"/>
    </location>
</feature>
<evidence type="ECO:0000256" key="2">
    <source>
        <dbReference type="SAM" id="SignalP"/>
    </source>
</evidence>
<comment type="caution">
    <text evidence="3">The sequence shown here is derived from an EMBL/GenBank/DDBJ whole genome shotgun (WGS) entry which is preliminary data.</text>
</comment>
<evidence type="ECO:0008006" key="5">
    <source>
        <dbReference type="Google" id="ProtNLM"/>
    </source>
</evidence>
<name>A0ABW4PRD0_9ACTN</name>
<proteinExistence type="predicted"/>
<evidence type="ECO:0000256" key="1">
    <source>
        <dbReference type="SAM" id="MobiDB-lite"/>
    </source>
</evidence>
<gene>
    <name evidence="3" type="ORF">ACFSJS_27570</name>
</gene>
<evidence type="ECO:0000313" key="3">
    <source>
        <dbReference type="EMBL" id="MFD1833366.1"/>
    </source>
</evidence>
<keyword evidence="4" id="KW-1185">Reference proteome</keyword>